<dbReference type="Proteomes" id="UP000077755">
    <property type="component" value="Chromosome 6"/>
</dbReference>
<evidence type="ECO:0000313" key="2">
    <source>
        <dbReference type="EMBL" id="WOH06357.1"/>
    </source>
</evidence>
<evidence type="ECO:0000313" key="3">
    <source>
        <dbReference type="Proteomes" id="UP000077755"/>
    </source>
</evidence>
<evidence type="ECO:0000259" key="1">
    <source>
        <dbReference type="PROSITE" id="PS50181"/>
    </source>
</evidence>
<dbReference type="SUPFAM" id="SSF81383">
    <property type="entry name" value="F-box domain"/>
    <property type="match status" value="1"/>
</dbReference>
<dbReference type="Gene3D" id="1.20.1280.50">
    <property type="match status" value="1"/>
</dbReference>
<protein>
    <recommendedName>
        <fullName evidence="1">F-box domain-containing protein</fullName>
    </recommendedName>
</protein>
<reference evidence="2" key="2">
    <citation type="submission" date="2022-03" db="EMBL/GenBank/DDBJ databases">
        <title>Draft title - Genomic analysis of global carrot germplasm unveils the trajectory of domestication and the origin of high carotenoid orange carrot.</title>
        <authorList>
            <person name="Iorizzo M."/>
            <person name="Ellison S."/>
            <person name="Senalik D."/>
            <person name="Macko-Podgorni A."/>
            <person name="Grzebelus D."/>
            <person name="Bostan H."/>
            <person name="Rolling W."/>
            <person name="Curaba J."/>
            <person name="Simon P."/>
        </authorList>
    </citation>
    <scope>NUCLEOTIDE SEQUENCE</scope>
    <source>
        <tissue evidence="2">Leaf</tissue>
    </source>
</reference>
<dbReference type="KEGG" id="dcr:108225583"/>
<proteinExistence type="predicted"/>
<gene>
    <name evidence="2" type="ORF">DCAR_0625783</name>
</gene>
<keyword evidence="3" id="KW-1185">Reference proteome</keyword>
<accession>A0AAF0XFV6</accession>
<dbReference type="SMART" id="SM00256">
    <property type="entry name" value="FBOX"/>
    <property type="match status" value="1"/>
</dbReference>
<dbReference type="AlphaFoldDB" id="A0AAF0XFV6"/>
<feature type="domain" description="F-box" evidence="1">
    <location>
        <begin position="77"/>
        <end position="123"/>
    </location>
</feature>
<reference evidence="2" key="1">
    <citation type="journal article" date="2016" name="Nat. Genet.">
        <title>A high-quality carrot genome assembly provides new insights into carotenoid accumulation and asterid genome evolution.</title>
        <authorList>
            <person name="Iorizzo M."/>
            <person name="Ellison S."/>
            <person name="Senalik D."/>
            <person name="Zeng P."/>
            <person name="Satapoomin P."/>
            <person name="Huang J."/>
            <person name="Bowman M."/>
            <person name="Iovene M."/>
            <person name="Sanseverino W."/>
            <person name="Cavagnaro P."/>
            <person name="Yildiz M."/>
            <person name="Macko-Podgorni A."/>
            <person name="Moranska E."/>
            <person name="Grzebelus E."/>
            <person name="Grzebelus D."/>
            <person name="Ashrafi H."/>
            <person name="Zheng Z."/>
            <person name="Cheng S."/>
            <person name="Spooner D."/>
            <person name="Van Deynze A."/>
            <person name="Simon P."/>
        </authorList>
    </citation>
    <scope>NUCLEOTIDE SEQUENCE</scope>
    <source>
        <tissue evidence="2">Leaf</tissue>
    </source>
</reference>
<organism evidence="2 3">
    <name type="scientific">Daucus carota subsp. sativus</name>
    <name type="common">Carrot</name>
    <dbReference type="NCBI Taxonomy" id="79200"/>
    <lineage>
        <taxon>Eukaryota</taxon>
        <taxon>Viridiplantae</taxon>
        <taxon>Streptophyta</taxon>
        <taxon>Embryophyta</taxon>
        <taxon>Tracheophyta</taxon>
        <taxon>Spermatophyta</taxon>
        <taxon>Magnoliopsida</taxon>
        <taxon>eudicotyledons</taxon>
        <taxon>Gunneridae</taxon>
        <taxon>Pentapetalae</taxon>
        <taxon>asterids</taxon>
        <taxon>campanulids</taxon>
        <taxon>Apiales</taxon>
        <taxon>Apiaceae</taxon>
        <taxon>Apioideae</taxon>
        <taxon>Scandiceae</taxon>
        <taxon>Daucinae</taxon>
        <taxon>Daucus</taxon>
        <taxon>Daucus sect. Daucus</taxon>
    </lineage>
</organism>
<dbReference type="PANTHER" id="PTHR31482">
    <property type="entry name" value="ESTS AU081301(E20138)"/>
    <property type="match status" value="1"/>
</dbReference>
<name>A0AAF0XFV6_DAUCS</name>
<dbReference type="PANTHER" id="PTHR31482:SF18">
    <property type="entry name" value="ESTS AU081301(E20138)"/>
    <property type="match status" value="1"/>
</dbReference>
<dbReference type="InterPro" id="IPR001810">
    <property type="entry name" value="F-box_dom"/>
</dbReference>
<dbReference type="InterPro" id="IPR036047">
    <property type="entry name" value="F-box-like_dom_sf"/>
</dbReference>
<dbReference type="PROSITE" id="PS50181">
    <property type="entry name" value="FBOX"/>
    <property type="match status" value="1"/>
</dbReference>
<dbReference type="EMBL" id="CP093348">
    <property type="protein sequence ID" value="WOH06357.1"/>
    <property type="molecule type" value="Genomic_DNA"/>
</dbReference>
<sequence length="375" mass="44023">MLFLLISCFYIIMVSHISFLNSFMEMKNELRTLLLPWIFEALSLFSNSWFKRRRIHITFFKVPTFSSKAKMAEIERETSLLDLPDLALDCILEKLSPAELSSMACVCTSLRNVCVDDYFWERHFNHKWGRIIGDIACREWKCSIALRKKQALSDCADKVGIFRFFGLNSRRKQRTTLPLESIMSWYLSLETGKYWFPGQVVNRENGNVGFMLSCYDAELSYDCRSDNFRARFAAQGRATMEHDINWDRIRASTVKTPAHDLHHSDCLDELQPGDHIEIQWRRNKDFPYGWWYGIVGHLGSCDGCKLHCQCHSSDTVILEFKQYTPGSRWRETVIDRKHHSEIGDETYGFYGGIRKINDKDEISMWKRIWPKEVVE</sequence>
<dbReference type="Pfam" id="PF00646">
    <property type="entry name" value="F-box"/>
    <property type="match status" value="1"/>
</dbReference>